<evidence type="ECO:0000256" key="1">
    <source>
        <dbReference type="ARBA" id="ARBA00001933"/>
    </source>
</evidence>
<comment type="similarity">
    <text evidence="7">Belongs to the class-I pyridoxal-phosphate-dependent aminotransferase family.</text>
</comment>
<dbReference type="EC" id="2.6.1.-" evidence="7"/>
<evidence type="ECO:0000256" key="5">
    <source>
        <dbReference type="ARBA" id="ARBA00022898"/>
    </source>
</evidence>
<dbReference type="Gene3D" id="3.90.1150.10">
    <property type="entry name" value="Aspartate Aminotransferase, domain 1"/>
    <property type="match status" value="1"/>
</dbReference>
<dbReference type="Proteomes" id="UP000262969">
    <property type="component" value="Unassembled WGS sequence"/>
</dbReference>
<dbReference type="GO" id="GO:0030170">
    <property type="term" value="F:pyridoxal phosphate binding"/>
    <property type="evidence" value="ECO:0007669"/>
    <property type="project" value="UniProtKB-UniRule"/>
</dbReference>
<dbReference type="CDD" id="cd00609">
    <property type="entry name" value="AAT_like"/>
    <property type="match status" value="1"/>
</dbReference>
<dbReference type="PANTHER" id="PTHR43144">
    <property type="entry name" value="AMINOTRANSFERASE"/>
    <property type="match status" value="1"/>
</dbReference>
<keyword evidence="5" id="KW-0663">Pyridoxal phosphate</keyword>
<comment type="pathway">
    <text evidence="2">Amino-acid biosynthesis; L-lysine biosynthesis via DAP pathway; LL-2,6-diaminopimelate from (S)-tetrahydrodipicolinate (aminotransferase route): step 1/1.</text>
</comment>
<dbReference type="FunFam" id="3.40.640.10:FF:000099">
    <property type="entry name" value="LL-diaminopimelate aminotransferase, chloroplastic"/>
    <property type="match status" value="1"/>
</dbReference>
<dbReference type="PROSITE" id="PS00105">
    <property type="entry name" value="AA_TRANSFER_CLASS_1"/>
    <property type="match status" value="1"/>
</dbReference>
<reference evidence="9 10" key="1">
    <citation type="journal article" date="2018" name="Nat. Biotechnol.">
        <title>A standardized bacterial taxonomy based on genome phylogeny substantially revises the tree of life.</title>
        <authorList>
            <person name="Parks D.H."/>
            <person name="Chuvochina M."/>
            <person name="Waite D.W."/>
            <person name="Rinke C."/>
            <person name="Skarshewski A."/>
            <person name="Chaumeil P.A."/>
            <person name="Hugenholtz P."/>
        </authorList>
    </citation>
    <scope>NUCLEOTIDE SEQUENCE [LARGE SCALE GENOMIC DNA]</scope>
    <source>
        <strain evidence="9">UBA11728</strain>
    </source>
</reference>
<protein>
    <recommendedName>
        <fullName evidence="7">Aminotransferase</fullName>
        <ecNumber evidence="7">2.6.1.-</ecNumber>
    </recommendedName>
</protein>
<dbReference type="InterPro" id="IPR004839">
    <property type="entry name" value="Aminotransferase_I/II_large"/>
</dbReference>
<sequence length="347" mass="38464">MFKINENYLKLQGSYLFSTIGKKVRTYKEENPDKNVISLGIGDVTLPLAPSIISALHKATEEMAAKETFKGYSPDLGYEFLRSAISKHDYEARGVQIAIDEIFISDGAKSDSGNIGDIFAENNKIAVCDPVYPVYVDTNVMAGRTGEFNTTTGKWSNVIYMPCTKENNFVPMLPKETPDIIYLCFPNNPTGSAITKKELQKWVDYAIEKGAVIIYDAAYEAYISEEDCPHTIYECDGAKKCAIELRSFSKNAGFTGTRLGFTVIPKELTSGGVSLNSLWARRHGTKFNGAPYIIQAAGASVYSPEGMAETREQIDYYRNNARLIRDGLLEAGYQVFGGVNAPYIWLQ</sequence>
<dbReference type="InterPro" id="IPR015421">
    <property type="entry name" value="PyrdxlP-dep_Trfase_major"/>
</dbReference>
<proteinExistence type="inferred from homology"/>
<comment type="caution">
    <text evidence="9">The sequence shown here is derived from an EMBL/GenBank/DDBJ whole genome shotgun (WGS) entry which is preliminary data.</text>
</comment>
<dbReference type="InterPro" id="IPR015424">
    <property type="entry name" value="PyrdxlP-dep_Trfase"/>
</dbReference>
<feature type="non-terminal residue" evidence="9">
    <location>
        <position position="347"/>
    </location>
</feature>
<evidence type="ECO:0000259" key="8">
    <source>
        <dbReference type="Pfam" id="PF00155"/>
    </source>
</evidence>
<name>A0A3D2XA27_9FIRM</name>
<comment type="cofactor">
    <cofactor evidence="1 7">
        <name>pyridoxal 5'-phosphate</name>
        <dbReference type="ChEBI" id="CHEBI:597326"/>
    </cofactor>
</comment>
<gene>
    <name evidence="9" type="ORF">DHW61_16545</name>
</gene>
<evidence type="ECO:0000256" key="3">
    <source>
        <dbReference type="ARBA" id="ARBA00022576"/>
    </source>
</evidence>
<dbReference type="Pfam" id="PF00155">
    <property type="entry name" value="Aminotran_1_2"/>
    <property type="match status" value="1"/>
</dbReference>
<evidence type="ECO:0000256" key="4">
    <source>
        <dbReference type="ARBA" id="ARBA00022679"/>
    </source>
</evidence>
<evidence type="ECO:0000256" key="7">
    <source>
        <dbReference type="RuleBase" id="RU000481"/>
    </source>
</evidence>
<keyword evidence="3 7" id="KW-0032">Aminotransferase</keyword>
<keyword evidence="4 7" id="KW-0808">Transferase</keyword>
<dbReference type="InterPro" id="IPR019942">
    <property type="entry name" value="DapL/ALD1"/>
</dbReference>
<dbReference type="Gene3D" id="3.40.640.10">
    <property type="entry name" value="Type I PLP-dependent aspartate aminotransferase-like (Major domain)"/>
    <property type="match status" value="1"/>
</dbReference>
<dbReference type="SUPFAM" id="SSF53383">
    <property type="entry name" value="PLP-dependent transferases"/>
    <property type="match status" value="1"/>
</dbReference>
<feature type="domain" description="Aminotransferase class I/classII large" evidence="8">
    <location>
        <begin position="35"/>
        <end position="341"/>
    </location>
</feature>
<evidence type="ECO:0000313" key="9">
    <source>
        <dbReference type="EMBL" id="HCL03989.1"/>
    </source>
</evidence>
<dbReference type="NCBIfam" id="TIGR03542">
    <property type="entry name" value="DAPAT_plant"/>
    <property type="match status" value="1"/>
</dbReference>
<dbReference type="UniPathway" id="UPA00034">
    <property type="reaction ID" value="UER00466"/>
</dbReference>
<dbReference type="InterPro" id="IPR004838">
    <property type="entry name" value="NHTrfase_class1_PyrdxlP-BS"/>
</dbReference>
<evidence type="ECO:0000256" key="6">
    <source>
        <dbReference type="ARBA" id="ARBA00051934"/>
    </source>
</evidence>
<comment type="catalytic activity">
    <reaction evidence="6">
        <text>(2S,6S)-2,6-diaminopimelate + 2-oxoglutarate = (S)-2,3,4,5-tetrahydrodipicolinate + L-glutamate + H2O + H(+)</text>
        <dbReference type="Rhea" id="RHEA:23988"/>
        <dbReference type="ChEBI" id="CHEBI:15377"/>
        <dbReference type="ChEBI" id="CHEBI:15378"/>
        <dbReference type="ChEBI" id="CHEBI:16810"/>
        <dbReference type="ChEBI" id="CHEBI:16845"/>
        <dbReference type="ChEBI" id="CHEBI:29985"/>
        <dbReference type="ChEBI" id="CHEBI:57609"/>
        <dbReference type="EC" id="2.6.1.83"/>
    </reaction>
</comment>
<organism evidence="9 10">
    <name type="scientific">Lachnoclostridium phytofermentans</name>
    <dbReference type="NCBI Taxonomy" id="66219"/>
    <lineage>
        <taxon>Bacteria</taxon>
        <taxon>Bacillati</taxon>
        <taxon>Bacillota</taxon>
        <taxon>Clostridia</taxon>
        <taxon>Lachnospirales</taxon>
        <taxon>Lachnospiraceae</taxon>
    </lineage>
</organism>
<dbReference type="AlphaFoldDB" id="A0A3D2XA27"/>
<evidence type="ECO:0000256" key="2">
    <source>
        <dbReference type="ARBA" id="ARBA00004982"/>
    </source>
</evidence>
<evidence type="ECO:0000313" key="10">
    <source>
        <dbReference type="Proteomes" id="UP000262969"/>
    </source>
</evidence>
<dbReference type="InterPro" id="IPR015422">
    <property type="entry name" value="PyrdxlP-dep_Trfase_small"/>
</dbReference>
<dbReference type="GO" id="GO:0010285">
    <property type="term" value="F:L,L-diaminopimelate aminotransferase activity"/>
    <property type="evidence" value="ECO:0007669"/>
    <property type="project" value="UniProtKB-EC"/>
</dbReference>
<accession>A0A3D2XA27</accession>
<dbReference type="GO" id="GO:0009089">
    <property type="term" value="P:lysine biosynthetic process via diaminopimelate"/>
    <property type="evidence" value="ECO:0007669"/>
    <property type="project" value="UniProtKB-UniPathway"/>
</dbReference>
<dbReference type="EMBL" id="DPVV01000540">
    <property type="protein sequence ID" value="HCL03989.1"/>
    <property type="molecule type" value="Genomic_DNA"/>
</dbReference>